<keyword evidence="4 6" id="KW-0472">Membrane</keyword>
<gene>
    <name evidence="7" type="ORF">CLV72_10385</name>
</gene>
<organism evidence="7 8">
    <name type="scientific">Allonocardiopsis opalescens</name>
    <dbReference type="NCBI Taxonomy" id="1144618"/>
    <lineage>
        <taxon>Bacteria</taxon>
        <taxon>Bacillati</taxon>
        <taxon>Actinomycetota</taxon>
        <taxon>Actinomycetes</taxon>
        <taxon>Streptosporangiales</taxon>
        <taxon>Allonocardiopsis</taxon>
    </lineage>
</organism>
<dbReference type="Proteomes" id="UP000237846">
    <property type="component" value="Unassembled WGS sequence"/>
</dbReference>
<dbReference type="OrthoDB" id="9766361at2"/>
<dbReference type="PANTHER" id="PTHR43019:SF23">
    <property type="entry name" value="PROTEASE DO-LIKE 5, CHLOROPLASTIC"/>
    <property type="match status" value="1"/>
</dbReference>
<dbReference type="AlphaFoldDB" id="A0A2T0Q6P3"/>
<dbReference type="InterPro" id="IPR047680">
    <property type="entry name" value="MarP-like"/>
</dbReference>
<feature type="transmembrane region" description="Helical" evidence="6">
    <location>
        <begin position="98"/>
        <end position="119"/>
    </location>
</feature>
<protein>
    <submittedName>
        <fullName evidence="7">Colicin V production protein</fullName>
    </submittedName>
</protein>
<dbReference type="InterPro" id="IPR009003">
    <property type="entry name" value="Peptidase_S1_PA"/>
</dbReference>
<evidence type="ECO:0000256" key="3">
    <source>
        <dbReference type="ARBA" id="ARBA00022989"/>
    </source>
</evidence>
<dbReference type="GO" id="GO:0016020">
    <property type="term" value="C:membrane"/>
    <property type="evidence" value="ECO:0007669"/>
    <property type="project" value="UniProtKB-SubCell"/>
</dbReference>
<dbReference type="GO" id="GO:0004252">
    <property type="term" value="F:serine-type endopeptidase activity"/>
    <property type="evidence" value="ECO:0007669"/>
    <property type="project" value="InterPro"/>
</dbReference>
<dbReference type="InterPro" id="IPR043504">
    <property type="entry name" value="Peptidase_S1_PA_chymotrypsin"/>
</dbReference>
<dbReference type="NCBIfam" id="NF033740">
    <property type="entry name" value="MarP_fam_protase"/>
    <property type="match status" value="1"/>
</dbReference>
<name>A0A2T0Q6P3_9ACTN</name>
<evidence type="ECO:0000256" key="4">
    <source>
        <dbReference type="ARBA" id="ARBA00023136"/>
    </source>
</evidence>
<feature type="transmembrane region" description="Helical" evidence="6">
    <location>
        <begin position="6"/>
        <end position="22"/>
    </location>
</feature>
<evidence type="ECO:0000256" key="6">
    <source>
        <dbReference type="SAM" id="Phobius"/>
    </source>
</evidence>
<comment type="subcellular location">
    <subcellularLocation>
        <location evidence="1">Membrane</location>
        <topology evidence="1">Multi-pass membrane protein</topology>
    </subcellularLocation>
</comment>
<dbReference type="InterPro" id="IPR001940">
    <property type="entry name" value="Peptidase_S1C"/>
</dbReference>
<dbReference type="RefSeq" id="WP_106243994.1">
    <property type="nucleotide sequence ID" value="NZ_PVZC01000003.1"/>
</dbReference>
<comment type="caution">
    <text evidence="7">The sequence shown here is derived from an EMBL/GenBank/DDBJ whole genome shotgun (WGS) entry which is preliminary data.</text>
</comment>
<dbReference type="EMBL" id="PVZC01000003">
    <property type="protein sequence ID" value="PRX99488.1"/>
    <property type="molecule type" value="Genomic_DNA"/>
</dbReference>
<reference evidence="7 8" key="1">
    <citation type="submission" date="2018-03" db="EMBL/GenBank/DDBJ databases">
        <title>Genomic Encyclopedia of Archaeal and Bacterial Type Strains, Phase II (KMG-II): from individual species to whole genera.</title>
        <authorList>
            <person name="Goeker M."/>
        </authorList>
    </citation>
    <scope>NUCLEOTIDE SEQUENCE [LARGE SCALE GENOMIC DNA]</scope>
    <source>
        <strain evidence="7 8">DSM 45601</strain>
    </source>
</reference>
<dbReference type="Gene3D" id="2.40.10.10">
    <property type="entry name" value="Trypsin-like serine proteases"/>
    <property type="match status" value="2"/>
</dbReference>
<evidence type="ECO:0000313" key="8">
    <source>
        <dbReference type="Proteomes" id="UP000237846"/>
    </source>
</evidence>
<evidence type="ECO:0000313" key="7">
    <source>
        <dbReference type="EMBL" id="PRX99488.1"/>
    </source>
</evidence>
<keyword evidence="3 6" id="KW-1133">Transmembrane helix</keyword>
<dbReference type="PRINTS" id="PR00834">
    <property type="entry name" value="PROTEASES2C"/>
</dbReference>
<feature type="region of interest" description="Disordered" evidence="5">
    <location>
        <begin position="376"/>
        <end position="396"/>
    </location>
</feature>
<dbReference type="SUPFAM" id="SSF50494">
    <property type="entry name" value="Trypsin-like serine proteases"/>
    <property type="match status" value="1"/>
</dbReference>
<dbReference type="Pfam" id="PF02674">
    <property type="entry name" value="Colicin_V"/>
    <property type="match status" value="1"/>
</dbReference>
<dbReference type="Pfam" id="PF13365">
    <property type="entry name" value="Trypsin_2"/>
    <property type="match status" value="1"/>
</dbReference>
<feature type="transmembrane region" description="Helical" evidence="6">
    <location>
        <begin position="63"/>
        <end position="86"/>
    </location>
</feature>
<accession>A0A2T0Q6P3</accession>
<dbReference type="GO" id="GO:0009403">
    <property type="term" value="P:toxin biosynthetic process"/>
    <property type="evidence" value="ECO:0007669"/>
    <property type="project" value="InterPro"/>
</dbReference>
<evidence type="ECO:0000256" key="5">
    <source>
        <dbReference type="SAM" id="MobiDB-lite"/>
    </source>
</evidence>
<proteinExistence type="predicted"/>
<dbReference type="GO" id="GO:0006508">
    <property type="term" value="P:proteolysis"/>
    <property type="evidence" value="ECO:0007669"/>
    <property type="project" value="InterPro"/>
</dbReference>
<feature type="transmembrane region" description="Helical" evidence="6">
    <location>
        <begin position="29"/>
        <end position="51"/>
    </location>
</feature>
<dbReference type="InterPro" id="IPR003825">
    <property type="entry name" value="Colicin-V_CvpA"/>
</dbReference>
<evidence type="ECO:0000256" key="1">
    <source>
        <dbReference type="ARBA" id="ARBA00004141"/>
    </source>
</evidence>
<keyword evidence="8" id="KW-1185">Reference proteome</keyword>
<keyword evidence="2 6" id="KW-0812">Transmembrane</keyword>
<sequence>MHGSLLDVFLILLVVLFGFLGYRQGFIVGALSFVGFIGGGVLGALLAPPLVQQVVSVPAQQSLLAIAVVFLGAALGQFLTSYGGALIRERVVLHSARVVDSIGGALISGLSVLLVAWLVGSALANSAFPVVGGQVRDSQVLRTVDAAMPDVAHTWFAQFRRIVDNSAFPQFFSGLGPGATVEVPEPDPAVLNTEELREASHSIVKVLGTAPSCGRQIEGTGFVFAPERVMTNAHVVAGVTEGPEVMTRSGQQLESEVVLYDPQRDLAVLNVPGLDLEPLEFAEGAESGDDAVVAGFPRNQGFTVVPARVRARQIAQGFDIYQEEQVSREIFQLRAEVAPGNSGGPLLSPDGRVYGVIFAAATDDPETGYALTAEEVSAPAEEGAGAVRPVSTQECD</sequence>
<dbReference type="PANTHER" id="PTHR43019">
    <property type="entry name" value="SERINE ENDOPROTEASE DEGS"/>
    <property type="match status" value="1"/>
</dbReference>
<evidence type="ECO:0000256" key="2">
    <source>
        <dbReference type="ARBA" id="ARBA00022692"/>
    </source>
</evidence>